<dbReference type="InterPro" id="IPR011991">
    <property type="entry name" value="ArsR-like_HTH"/>
</dbReference>
<dbReference type="PROSITE" id="PS00846">
    <property type="entry name" value="HTH_ARSR_1"/>
    <property type="match status" value="1"/>
</dbReference>
<evidence type="ECO:0000313" key="5">
    <source>
        <dbReference type="EMBL" id="SMC34812.1"/>
    </source>
</evidence>
<dbReference type="STRING" id="112901.SAMN04488500_101285"/>
<sequence length="104" mass="12172">MKKVASIYKALGDETRLEIIKMLYGKELCVCDIIDACDKSQPAISHHLKILKQTGLLEDRREGKWIFYRINYENLKIIKSFIDDTMKHETELVRCIPCSPNRML</sequence>
<feature type="domain" description="HTH arsR-type" evidence="4">
    <location>
        <begin position="1"/>
        <end position="93"/>
    </location>
</feature>
<dbReference type="PANTHER" id="PTHR33154">
    <property type="entry name" value="TRANSCRIPTIONAL REGULATOR, ARSR FAMILY"/>
    <property type="match status" value="1"/>
</dbReference>
<accession>A0A1W1YF95</accession>
<dbReference type="AlphaFoldDB" id="A0A1W1YF95"/>
<dbReference type="EMBL" id="FWXI01000001">
    <property type="protein sequence ID" value="SMC34812.1"/>
    <property type="molecule type" value="Genomic_DNA"/>
</dbReference>
<keyword evidence="3" id="KW-0804">Transcription</keyword>
<dbReference type="OrthoDB" id="9798835at2"/>
<proteinExistence type="predicted"/>
<dbReference type="NCBIfam" id="NF033788">
    <property type="entry name" value="HTH_metalloreg"/>
    <property type="match status" value="1"/>
</dbReference>
<evidence type="ECO:0000256" key="1">
    <source>
        <dbReference type="ARBA" id="ARBA00023015"/>
    </source>
</evidence>
<dbReference type="RefSeq" id="WP_084573798.1">
    <property type="nucleotide sequence ID" value="NZ_CP155572.1"/>
</dbReference>
<dbReference type="SMART" id="SM00418">
    <property type="entry name" value="HTH_ARSR"/>
    <property type="match status" value="1"/>
</dbReference>
<protein>
    <submittedName>
        <fullName evidence="5">Transcriptional regulator, ArsR family</fullName>
    </submittedName>
</protein>
<dbReference type="PROSITE" id="PS50987">
    <property type="entry name" value="HTH_ARSR_2"/>
    <property type="match status" value="1"/>
</dbReference>
<keyword evidence="2" id="KW-0238">DNA-binding</keyword>
<dbReference type="InterPro" id="IPR036388">
    <property type="entry name" value="WH-like_DNA-bd_sf"/>
</dbReference>
<evidence type="ECO:0000256" key="3">
    <source>
        <dbReference type="ARBA" id="ARBA00023163"/>
    </source>
</evidence>
<evidence type="ECO:0000259" key="4">
    <source>
        <dbReference type="PROSITE" id="PS50987"/>
    </source>
</evidence>
<dbReference type="Gene3D" id="1.10.10.10">
    <property type="entry name" value="Winged helix-like DNA-binding domain superfamily/Winged helix DNA-binding domain"/>
    <property type="match status" value="1"/>
</dbReference>
<dbReference type="GO" id="GO:0003700">
    <property type="term" value="F:DNA-binding transcription factor activity"/>
    <property type="evidence" value="ECO:0007669"/>
    <property type="project" value="InterPro"/>
</dbReference>
<dbReference type="PRINTS" id="PR00778">
    <property type="entry name" value="HTHARSR"/>
</dbReference>
<name>A0A1W1YF95_9FIRM</name>
<dbReference type="Pfam" id="PF01022">
    <property type="entry name" value="HTH_5"/>
    <property type="match status" value="1"/>
</dbReference>
<dbReference type="Proteomes" id="UP000192738">
    <property type="component" value="Unassembled WGS sequence"/>
</dbReference>
<keyword evidence="1" id="KW-0805">Transcription regulation</keyword>
<dbReference type="InterPro" id="IPR001845">
    <property type="entry name" value="HTH_ArsR_DNA-bd_dom"/>
</dbReference>
<dbReference type="CDD" id="cd00090">
    <property type="entry name" value="HTH_ARSR"/>
    <property type="match status" value="1"/>
</dbReference>
<keyword evidence="6" id="KW-1185">Reference proteome</keyword>
<organism evidence="5 6">
    <name type="scientific">Sporomusa malonica</name>
    <dbReference type="NCBI Taxonomy" id="112901"/>
    <lineage>
        <taxon>Bacteria</taxon>
        <taxon>Bacillati</taxon>
        <taxon>Bacillota</taxon>
        <taxon>Negativicutes</taxon>
        <taxon>Selenomonadales</taxon>
        <taxon>Sporomusaceae</taxon>
        <taxon>Sporomusa</taxon>
    </lineage>
</organism>
<dbReference type="InterPro" id="IPR036390">
    <property type="entry name" value="WH_DNA-bd_sf"/>
</dbReference>
<reference evidence="5 6" key="1">
    <citation type="submission" date="2017-04" db="EMBL/GenBank/DDBJ databases">
        <authorList>
            <person name="Afonso C.L."/>
            <person name="Miller P.J."/>
            <person name="Scott M.A."/>
            <person name="Spackman E."/>
            <person name="Goraichik I."/>
            <person name="Dimitrov K.M."/>
            <person name="Suarez D.L."/>
            <person name="Swayne D.E."/>
        </authorList>
    </citation>
    <scope>NUCLEOTIDE SEQUENCE [LARGE SCALE GENOMIC DNA]</scope>
    <source>
        <strain evidence="5 6">DSM 5090</strain>
    </source>
</reference>
<dbReference type="PANTHER" id="PTHR33154:SF18">
    <property type="entry name" value="ARSENICAL RESISTANCE OPERON REPRESSOR"/>
    <property type="match status" value="1"/>
</dbReference>
<dbReference type="InterPro" id="IPR051081">
    <property type="entry name" value="HTH_MetalResp_TranReg"/>
</dbReference>
<evidence type="ECO:0000313" key="6">
    <source>
        <dbReference type="Proteomes" id="UP000192738"/>
    </source>
</evidence>
<dbReference type="GO" id="GO:0003677">
    <property type="term" value="F:DNA binding"/>
    <property type="evidence" value="ECO:0007669"/>
    <property type="project" value="UniProtKB-KW"/>
</dbReference>
<dbReference type="SUPFAM" id="SSF46785">
    <property type="entry name" value="Winged helix' DNA-binding domain"/>
    <property type="match status" value="1"/>
</dbReference>
<dbReference type="InterPro" id="IPR018334">
    <property type="entry name" value="ArsR_HTH"/>
</dbReference>
<evidence type="ECO:0000256" key="2">
    <source>
        <dbReference type="ARBA" id="ARBA00023125"/>
    </source>
</evidence>
<gene>
    <name evidence="5" type="ORF">SAMN04488500_101285</name>
</gene>